<organism evidence="4">
    <name type="scientific">uncultured marine group II/III euryarchaeote AD1000_28_C09</name>
    <dbReference type="NCBI Taxonomy" id="1457746"/>
    <lineage>
        <taxon>Archaea</taxon>
        <taxon>Methanobacteriati</taxon>
        <taxon>Methanobacteriota</taxon>
        <taxon>environmental samples</taxon>
    </lineage>
</organism>
<dbReference type="Gene3D" id="3.30.420.40">
    <property type="match status" value="1"/>
</dbReference>
<dbReference type="PROSITE" id="PS00297">
    <property type="entry name" value="HSP70_1"/>
    <property type="match status" value="1"/>
</dbReference>
<evidence type="ECO:0000256" key="3">
    <source>
        <dbReference type="ARBA" id="ARBA00022840"/>
    </source>
</evidence>
<dbReference type="InterPro" id="IPR043129">
    <property type="entry name" value="ATPase_NBD"/>
</dbReference>
<reference evidence="4" key="1">
    <citation type="journal article" date="2014" name="Genome Biol. Evol.">
        <title>Pangenome evidence for extensive interdomain horizontal transfer affecting lineage core and shell genes in uncultured planktonic thaumarchaeota and euryarchaeota.</title>
        <authorList>
            <person name="Deschamps P."/>
            <person name="Zivanovic Y."/>
            <person name="Moreira D."/>
            <person name="Rodriguez-Valera F."/>
            <person name="Lopez-Garcia P."/>
        </authorList>
    </citation>
    <scope>NUCLEOTIDE SEQUENCE</scope>
</reference>
<dbReference type="AlphaFoldDB" id="A0A075FNH7"/>
<dbReference type="PRINTS" id="PR00301">
    <property type="entry name" value="HEATSHOCK70"/>
</dbReference>
<name>A0A075FNH7_9EURY</name>
<gene>
    <name evidence="4" type="primary">dnaK</name>
</gene>
<keyword evidence="2" id="KW-0547">Nucleotide-binding</keyword>
<comment type="similarity">
    <text evidence="1">Belongs to the heat shock protein 70 family.</text>
</comment>
<dbReference type="InterPro" id="IPR013126">
    <property type="entry name" value="Hsp_70_fam"/>
</dbReference>
<evidence type="ECO:0000256" key="2">
    <source>
        <dbReference type="ARBA" id="ARBA00022741"/>
    </source>
</evidence>
<sequence>MSKMAKEVIIGIDLGTTNSEAAYLEGGRPVIIPSAEGSTFGGKMFPSVVAFTKDGERIVGDPAKRQAVLNPENTIMNIKRKMGTKHKVTIKKKNILRKKYLQ</sequence>
<dbReference type="FunFam" id="3.30.420.40:FF:000028">
    <property type="entry name" value="heat shock 70 kDa protein-like"/>
    <property type="match status" value="1"/>
</dbReference>
<evidence type="ECO:0000313" key="4">
    <source>
        <dbReference type="EMBL" id="AIE92803.1"/>
    </source>
</evidence>
<dbReference type="EMBL" id="KF900376">
    <property type="protein sequence ID" value="AIE92803.1"/>
    <property type="molecule type" value="Genomic_DNA"/>
</dbReference>
<dbReference type="SUPFAM" id="SSF53067">
    <property type="entry name" value="Actin-like ATPase domain"/>
    <property type="match status" value="1"/>
</dbReference>
<keyword evidence="3" id="KW-0067">ATP-binding</keyword>
<dbReference type="PANTHER" id="PTHR19375">
    <property type="entry name" value="HEAT SHOCK PROTEIN 70KDA"/>
    <property type="match status" value="1"/>
</dbReference>
<dbReference type="InterPro" id="IPR018181">
    <property type="entry name" value="Heat_shock_70_CS"/>
</dbReference>
<proteinExistence type="inferred from homology"/>
<evidence type="ECO:0000256" key="1">
    <source>
        <dbReference type="ARBA" id="ARBA00007381"/>
    </source>
</evidence>
<dbReference type="GO" id="GO:0005524">
    <property type="term" value="F:ATP binding"/>
    <property type="evidence" value="ECO:0007669"/>
    <property type="project" value="UniProtKB-KW"/>
</dbReference>
<accession>A0A075FNH7</accession>
<dbReference type="GO" id="GO:0140662">
    <property type="term" value="F:ATP-dependent protein folding chaperone"/>
    <property type="evidence" value="ECO:0007669"/>
    <property type="project" value="InterPro"/>
</dbReference>
<dbReference type="Pfam" id="PF00012">
    <property type="entry name" value="HSP70"/>
    <property type="match status" value="1"/>
</dbReference>
<protein>
    <submittedName>
        <fullName evidence="4">Molecular chaperone DnaK family protein (DnaK)</fullName>
    </submittedName>
</protein>